<dbReference type="AlphaFoldDB" id="K6A6A4"/>
<dbReference type="InterPro" id="IPR017853">
    <property type="entry name" value="GH"/>
</dbReference>
<dbReference type="Pfam" id="PF22666">
    <property type="entry name" value="Glyco_hydro_2_N2"/>
    <property type="match status" value="1"/>
</dbReference>
<feature type="domain" description="F5/8 type C" evidence="5">
    <location>
        <begin position="278"/>
        <end position="376"/>
    </location>
</feature>
<keyword evidence="4" id="KW-0732">Signal</keyword>
<dbReference type="RefSeq" id="WP_008155903.1">
    <property type="nucleotide sequence ID" value="NZ_JH976466.1"/>
</dbReference>
<dbReference type="SUPFAM" id="SSF51445">
    <property type="entry name" value="(Trans)glycosidases"/>
    <property type="match status" value="1"/>
</dbReference>
<dbReference type="InterPro" id="IPR054593">
    <property type="entry name" value="Beta-mannosidase-like_N2"/>
</dbReference>
<dbReference type="SUPFAM" id="SSF49785">
    <property type="entry name" value="Galactose-binding domain-like"/>
    <property type="match status" value="2"/>
</dbReference>
<dbReference type="PROSITE" id="PS50022">
    <property type="entry name" value="FA58C_3"/>
    <property type="match status" value="1"/>
</dbReference>
<organism evidence="6 7">
    <name type="scientific">Parabacteroides johnsonii CL02T12C29</name>
    <dbReference type="NCBI Taxonomy" id="999419"/>
    <lineage>
        <taxon>Bacteria</taxon>
        <taxon>Pseudomonadati</taxon>
        <taxon>Bacteroidota</taxon>
        <taxon>Bacteroidia</taxon>
        <taxon>Bacteroidales</taxon>
        <taxon>Tannerellaceae</taxon>
        <taxon>Parabacteroides</taxon>
    </lineage>
</organism>
<evidence type="ECO:0000256" key="3">
    <source>
        <dbReference type="ARBA" id="ARBA00023295"/>
    </source>
</evidence>
<dbReference type="InterPro" id="IPR013783">
    <property type="entry name" value="Ig-like_fold"/>
</dbReference>
<dbReference type="InterPro" id="IPR008979">
    <property type="entry name" value="Galactose-bd-like_sf"/>
</dbReference>
<dbReference type="PANTHER" id="PTHR43536">
    <property type="entry name" value="MANNOSYLGLYCOPROTEIN ENDO-BETA-MANNOSIDASE"/>
    <property type="match status" value="1"/>
</dbReference>
<sequence>MNTFNVQKKSTRVLTLCGAAMASLVLWGCSGTGATADKSFERSDYYTRGIGQYPGNPEEDFSPSLAPDHSTYRNIALLRSAFASSSHDYNLVAQLATDGLVSDKQPQYLNLSTPEGDVPRREREWMIDEGPYSRNTFTGGDTYFQFTLANYSKAAGKLSLVGTVVYDDKVSKGGYEIICQGSNDGQNWTEIGKLSGSGLPGKALSYRVPVTDPNKQTDQTTTMPVRKLNETITFDKEVTYSAYRVLLKMAGAHDWVFTEANFLDRDGLVEMKPSQFFNSAWMSATAGEEWLYVDLGSRSEFDKVNLHWINKAVKGKIQVSDDAKQWKDAAELPGGDGLNDEITLNDKLQARYVRVLMQEPANGSRYILSEMEVMGKGGLVARPVASPAVSKGEMNLSGGNWRLQRASEVNASGEEISTPEFKPENWIVATVPGTVLSSYKNIGAIADPNYADNQLQVSESFFWSNFWYRDEFEVPEGFKQDRLFLNFDGINWKANVYLNGKKLGRIEGAFMRGKFDVTDVVAPGKNVVAVEIIRNNHIGAIKEKNKQSTDFNGGILGADNPTFHATIGWDWIPTVRGRNIGIWNDVFLTSTGKVTVADPLVTSVLPLPDTTSATLTAEVIVKNHDANTVNGTLEGKVGNITFQKPVSLAAGEEKTVVFDVKDFPQLKMENPRLWWPKGYGAPNLYDANFTFKVGDAVSDAKDFKVGIRQMTFNEDNHILSLFINGRRFIGRGGNWGFGESNLNYRAREYDIAVAYHADMNFTMMRNWVGMIGDKELYEACDRHGIMIWQDFWLANPADGPDPYYPEMFIANAEDYVKRIRSHASIGLYCGRNEGFPPEQIDKALRRIIKEDHPDIHYISSSADDVVSGHGPYRMLPAKEYFTLKTGNDKFHSERGMPNVMTYESMLRTFSPEGIWPQDNQWGMHDYTREGAQGCTSFNEIIAKGYGEPQSAKEFAELAQWVNYDGHRSLFESRSQNRKGLLMWMSHSCWPSMVWQTYDYYFELTAAYFAIKKASEPLHIQWNPATDEVEVVNYSAGTHKGLTAKVQILNMDASVAWEKEATVDSNEDTTNKCIKLAFPANLSKVHFIKMVLTENGKVVSDNFYHRSLEENNYQDLRQLAKVALQSTTTVDKNADGTWSAVSVIENKTSTPALMIRLNVVGSKDGQQLLPVFYSDNYFSLLPGEKKEVRMSWKDEDTRGNEGKVLITGYNVE</sequence>
<dbReference type="Gene3D" id="2.60.40.10">
    <property type="entry name" value="Immunoglobulins"/>
    <property type="match status" value="2"/>
</dbReference>
<dbReference type="Pfam" id="PF00754">
    <property type="entry name" value="F5_F8_type_C"/>
    <property type="match status" value="1"/>
</dbReference>
<proteinExistence type="inferred from homology"/>
<dbReference type="Pfam" id="PF00703">
    <property type="entry name" value="Glyco_hydro_2"/>
    <property type="match status" value="1"/>
</dbReference>
<accession>K6A6A4</accession>
<reference evidence="6 7" key="1">
    <citation type="submission" date="2012-02" db="EMBL/GenBank/DDBJ databases">
        <title>The Genome Sequence of Parabacteroides johnsonii CL02T12C29.</title>
        <authorList>
            <consortium name="The Broad Institute Genome Sequencing Platform"/>
            <person name="Earl A."/>
            <person name="Ward D."/>
            <person name="Feldgarden M."/>
            <person name="Gevers D."/>
            <person name="Zitomersky N.L."/>
            <person name="Coyne M.J."/>
            <person name="Comstock L.E."/>
            <person name="Young S.K."/>
            <person name="Zeng Q."/>
            <person name="Gargeya S."/>
            <person name="Fitzgerald M."/>
            <person name="Haas B."/>
            <person name="Abouelleil A."/>
            <person name="Alvarado L."/>
            <person name="Arachchi H.M."/>
            <person name="Berlin A."/>
            <person name="Chapman S.B."/>
            <person name="Gearin G."/>
            <person name="Goldberg J."/>
            <person name="Griggs A."/>
            <person name="Gujja S."/>
            <person name="Hansen M."/>
            <person name="Heiman D."/>
            <person name="Howarth C."/>
            <person name="Larimer J."/>
            <person name="Lui A."/>
            <person name="MacDonald P.J.P."/>
            <person name="McCowen C."/>
            <person name="Montmayeur A."/>
            <person name="Murphy C."/>
            <person name="Neiman D."/>
            <person name="Pearson M."/>
            <person name="Priest M."/>
            <person name="Roberts A."/>
            <person name="Saif S."/>
            <person name="Shea T."/>
            <person name="Sisk P."/>
            <person name="Stolte C."/>
            <person name="Sykes S."/>
            <person name="Wortman J."/>
            <person name="Nusbaum C."/>
            <person name="Birren B."/>
        </authorList>
    </citation>
    <scope>NUCLEOTIDE SEQUENCE [LARGE SCALE GENOMIC DNA]</scope>
    <source>
        <strain evidence="6 7">CL02T12C29</strain>
    </source>
</reference>
<protein>
    <recommendedName>
        <fullName evidence="5">F5/8 type C domain-containing protein</fullName>
    </recommendedName>
</protein>
<dbReference type="Gene3D" id="2.60.120.260">
    <property type="entry name" value="Galactose-binding domain-like"/>
    <property type="match status" value="2"/>
</dbReference>
<evidence type="ECO:0000256" key="1">
    <source>
        <dbReference type="ARBA" id="ARBA00007401"/>
    </source>
</evidence>
<keyword evidence="3" id="KW-0326">Glycosidase</keyword>
<dbReference type="eggNOG" id="COG3250">
    <property type="taxonomic scope" value="Bacteria"/>
</dbReference>
<dbReference type="Pfam" id="PF18368">
    <property type="entry name" value="Ig_GlcNase"/>
    <property type="match status" value="1"/>
</dbReference>
<comment type="similarity">
    <text evidence="1">Belongs to the glycosyl hydrolase 2 family.</text>
</comment>
<dbReference type="GO" id="GO:0005975">
    <property type="term" value="P:carbohydrate metabolic process"/>
    <property type="evidence" value="ECO:0007669"/>
    <property type="project" value="InterPro"/>
</dbReference>
<dbReference type="HOGENOM" id="CLU_005015_2_0_10"/>
<evidence type="ECO:0000259" key="5">
    <source>
        <dbReference type="PROSITE" id="PS50022"/>
    </source>
</evidence>
<dbReference type="InterPro" id="IPR006102">
    <property type="entry name" value="Ig-like_GH2"/>
</dbReference>
<evidence type="ECO:0000313" key="7">
    <source>
        <dbReference type="Proteomes" id="UP000001218"/>
    </source>
</evidence>
<dbReference type="Proteomes" id="UP000001218">
    <property type="component" value="Unassembled WGS sequence"/>
</dbReference>
<evidence type="ECO:0000256" key="2">
    <source>
        <dbReference type="ARBA" id="ARBA00022801"/>
    </source>
</evidence>
<dbReference type="OrthoDB" id="9801077at2"/>
<dbReference type="Gene3D" id="3.20.20.80">
    <property type="entry name" value="Glycosidases"/>
    <property type="match status" value="1"/>
</dbReference>
<dbReference type="EMBL" id="AGZP01000015">
    <property type="protein sequence ID" value="EKN11213.1"/>
    <property type="molecule type" value="Genomic_DNA"/>
</dbReference>
<name>K6A6A4_9BACT</name>
<feature type="chain" id="PRO_5003893552" description="F5/8 type C domain-containing protein" evidence="4">
    <location>
        <begin position="29"/>
        <end position="1211"/>
    </location>
</feature>
<dbReference type="InterPro" id="IPR000421">
    <property type="entry name" value="FA58C"/>
</dbReference>
<keyword evidence="2" id="KW-0378">Hydrolase</keyword>
<dbReference type="InterPro" id="IPR043534">
    <property type="entry name" value="EBDG/EBM"/>
</dbReference>
<dbReference type="PANTHER" id="PTHR43536:SF1">
    <property type="entry name" value="MANNOSYLGLYCOPROTEIN ENDO-BETA-MANNOSIDASE"/>
    <property type="match status" value="1"/>
</dbReference>
<gene>
    <name evidence="6" type="ORF">HMPREF1077_01471</name>
</gene>
<dbReference type="SUPFAM" id="SSF49303">
    <property type="entry name" value="beta-Galactosidase/glucuronidase domain"/>
    <property type="match status" value="3"/>
</dbReference>
<dbReference type="InterPro" id="IPR036156">
    <property type="entry name" value="Beta-gal/glucu_dom_sf"/>
</dbReference>
<comment type="caution">
    <text evidence="6">The sequence shown here is derived from an EMBL/GenBank/DDBJ whole genome shotgun (WGS) entry which is preliminary data.</text>
</comment>
<evidence type="ECO:0000256" key="4">
    <source>
        <dbReference type="SAM" id="SignalP"/>
    </source>
</evidence>
<dbReference type="InterPro" id="IPR041351">
    <property type="entry name" value="Ig_GlcNase"/>
</dbReference>
<dbReference type="GO" id="GO:0004553">
    <property type="term" value="F:hydrolase activity, hydrolyzing O-glycosyl compounds"/>
    <property type="evidence" value="ECO:0007669"/>
    <property type="project" value="InterPro"/>
</dbReference>
<feature type="signal peptide" evidence="4">
    <location>
        <begin position="1"/>
        <end position="28"/>
    </location>
</feature>
<evidence type="ECO:0000313" key="6">
    <source>
        <dbReference type="EMBL" id="EKN11213.1"/>
    </source>
</evidence>
<dbReference type="PATRIC" id="fig|999419.3.peg.1506"/>